<dbReference type="AlphaFoldDB" id="A0A9Q0MQN8"/>
<feature type="region of interest" description="Disordered" evidence="2">
    <location>
        <begin position="187"/>
        <end position="216"/>
    </location>
</feature>
<feature type="region of interest" description="Disordered" evidence="2">
    <location>
        <begin position="232"/>
        <end position="251"/>
    </location>
</feature>
<dbReference type="PANTHER" id="PTHR18939">
    <property type="entry name" value="RIBOSOME BINDING PROTEIN-1"/>
    <property type="match status" value="1"/>
</dbReference>
<evidence type="ECO:0008006" key="5">
    <source>
        <dbReference type="Google" id="ProtNLM"/>
    </source>
</evidence>
<feature type="compositionally biased region" description="Basic and acidic residues" evidence="2">
    <location>
        <begin position="204"/>
        <end position="214"/>
    </location>
</feature>
<organism evidence="3 4">
    <name type="scientific">Pseudolycoriella hygida</name>
    <dbReference type="NCBI Taxonomy" id="35572"/>
    <lineage>
        <taxon>Eukaryota</taxon>
        <taxon>Metazoa</taxon>
        <taxon>Ecdysozoa</taxon>
        <taxon>Arthropoda</taxon>
        <taxon>Hexapoda</taxon>
        <taxon>Insecta</taxon>
        <taxon>Pterygota</taxon>
        <taxon>Neoptera</taxon>
        <taxon>Endopterygota</taxon>
        <taxon>Diptera</taxon>
        <taxon>Nematocera</taxon>
        <taxon>Sciaroidea</taxon>
        <taxon>Sciaridae</taxon>
        <taxon>Pseudolycoriella</taxon>
    </lineage>
</organism>
<evidence type="ECO:0000256" key="1">
    <source>
        <dbReference type="SAM" id="Coils"/>
    </source>
</evidence>
<evidence type="ECO:0000313" key="3">
    <source>
        <dbReference type="EMBL" id="KAJ6635149.1"/>
    </source>
</evidence>
<reference evidence="3" key="1">
    <citation type="submission" date="2022-07" db="EMBL/GenBank/DDBJ databases">
        <authorList>
            <person name="Trinca V."/>
            <person name="Uliana J.V.C."/>
            <person name="Torres T.T."/>
            <person name="Ward R.J."/>
            <person name="Monesi N."/>
        </authorList>
    </citation>
    <scope>NUCLEOTIDE SEQUENCE</scope>
    <source>
        <strain evidence="3">HSMRA1968</strain>
        <tissue evidence="3">Whole embryos</tissue>
    </source>
</reference>
<comment type="caution">
    <text evidence="3">The sequence shown here is derived from an EMBL/GenBank/DDBJ whole genome shotgun (WGS) entry which is preliminary data.</text>
</comment>
<dbReference type="InterPro" id="IPR040248">
    <property type="entry name" value="RRBP1"/>
</dbReference>
<feature type="compositionally biased region" description="Basic residues" evidence="2">
    <location>
        <begin position="55"/>
        <end position="67"/>
    </location>
</feature>
<feature type="compositionally biased region" description="Basic and acidic residues" evidence="2">
    <location>
        <begin position="68"/>
        <end position="94"/>
    </location>
</feature>
<feature type="coiled-coil region" evidence="1">
    <location>
        <begin position="358"/>
        <end position="403"/>
    </location>
</feature>
<dbReference type="GO" id="GO:0005789">
    <property type="term" value="C:endoplasmic reticulum membrane"/>
    <property type="evidence" value="ECO:0007669"/>
    <property type="project" value="TreeGrafter"/>
</dbReference>
<keyword evidence="4" id="KW-1185">Reference proteome</keyword>
<feature type="region of interest" description="Disordered" evidence="2">
    <location>
        <begin position="53"/>
        <end position="154"/>
    </location>
</feature>
<gene>
    <name evidence="3" type="ORF">Bhyg_13732</name>
</gene>
<feature type="compositionally biased region" description="Polar residues" evidence="2">
    <location>
        <begin position="95"/>
        <end position="110"/>
    </location>
</feature>
<dbReference type="OrthoDB" id="5875463at2759"/>
<sequence length="762" mass="87864">KQKQNHLEVCKMSNENLKVKYNLPDIRRDNSSNKTFEEVQAEKKQYADKLYASIHGKKKVNRKVFNKKGKDKDRKQKERKEQEKESQEESDGHSDSASGESTSANFSSNKAHVEFSEAEVINEEVINVKKPAGKRNPNRKNSGSKPPGTSILTNKFDTVVAAETLNHFEEIHPKDDLELKKQQIEMAENAKPNSKKDGKKSKNKRELPSPKTEKPSVTVVENVVVIEKEVASTESPKIQPVKEKQSKKKKSEPAIVPQYINDGEFDMNVSAMIGMLGKVDLTRGEIQILIDYLLNKQQDTIVNHSDWSDDIVQKLRKQLEEKSLQLAEEQKVSMGYHNKFREMRNEIQNDRTSYLSRISTLNDELNAKKLEIQTIRQELTFQNEKFANEHKVLSNNLQQLQTALFNEKQNHSQDQSQHQQLIDDNYNKTQIIKEFQDKFLEYEQKFQEYELVVRQNTGDLANLNAENQRLRADEQVYARQKYDLEQLKIQVAEQSSKANHLDDSSKVEIRNLQNALDSSKKELALCRSEISDHKAMLDESNRQIAELKSSLELSNNKMVQQVKQVNDLNSALTNIKKEVAEKDSKLVDYQKEIQSLTGKEDELFKQIADYKNKNNHPPIHQQIEDEQIRTKQILERLFPDCPEGPTDYHQWMDHIATYIEQQNVAHLKQQNNNSANSSSEIISTNNHVNNSDTHSDSTLTAATEDLILQNAKLQATVDEYKTIVAETENVLKNLERKVLEQDAYWREVVQAKDNELQSLKTT</sequence>
<keyword evidence="1" id="KW-0175">Coiled coil</keyword>
<dbReference type="EMBL" id="WJQU01000004">
    <property type="protein sequence ID" value="KAJ6635149.1"/>
    <property type="molecule type" value="Genomic_DNA"/>
</dbReference>
<accession>A0A9Q0MQN8</accession>
<feature type="coiled-coil region" evidence="1">
    <location>
        <begin position="432"/>
        <end position="613"/>
    </location>
</feature>
<dbReference type="Proteomes" id="UP001151699">
    <property type="component" value="Chromosome C"/>
</dbReference>
<proteinExistence type="predicted"/>
<dbReference type="PANTHER" id="PTHR18939:SF4">
    <property type="entry name" value="RIBOSOME-BINDING PROTEIN 1"/>
    <property type="match status" value="1"/>
</dbReference>
<evidence type="ECO:0000313" key="4">
    <source>
        <dbReference type="Proteomes" id="UP001151699"/>
    </source>
</evidence>
<feature type="non-terminal residue" evidence="3">
    <location>
        <position position="762"/>
    </location>
</feature>
<name>A0A9Q0MQN8_9DIPT</name>
<feature type="coiled-coil region" evidence="1">
    <location>
        <begin position="710"/>
        <end position="737"/>
    </location>
</feature>
<evidence type="ECO:0000256" key="2">
    <source>
        <dbReference type="SAM" id="MobiDB-lite"/>
    </source>
</evidence>
<protein>
    <recommendedName>
        <fullName evidence="5">Ribosome-binding protein 1</fullName>
    </recommendedName>
</protein>